<dbReference type="AlphaFoldDB" id="W2RYU4"/>
<dbReference type="EMBL" id="KB822720">
    <property type="protein sequence ID" value="ETN40854.1"/>
    <property type="molecule type" value="Genomic_DNA"/>
</dbReference>
<feature type="transmembrane region" description="Helical" evidence="9">
    <location>
        <begin position="434"/>
        <end position="455"/>
    </location>
</feature>
<proteinExistence type="inferred from homology"/>
<accession>W2RYU4</accession>
<dbReference type="VEuPathDB" id="FungiDB:HMPREF1541_05134"/>
<feature type="transmembrane region" description="Helical" evidence="9">
    <location>
        <begin position="144"/>
        <end position="169"/>
    </location>
</feature>
<evidence type="ECO:0000256" key="9">
    <source>
        <dbReference type="SAM" id="Phobius"/>
    </source>
</evidence>
<dbReference type="NCBIfam" id="TIGR00879">
    <property type="entry name" value="SP"/>
    <property type="match status" value="1"/>
</dbReference>
<dbReference type="PRINTS" id="PR00171">
    <property type="entry name" value="SUGRTRNSPORT"/>
</dbReference>
<evidence type="ECO:0000313" key="12">
    <source>
        <dbReference type="Proteomes" id="UP000030752"/>
    </source>
</evidence>
<evidence type="ECO:0000313" key="11">
    <source>
        <dbReference type="EMBL" id="ETN40854.1"/>
    </source>
</evidence>
<dbReference type="OrthoDB" id="6339427at2759"/>
<dbReference type="HOGENOM" id="CLU_001265_30_3_1"/>
<dbReference type="PANTHER" id="PTHR48022:SF26">
    <property type="entry name" value="MAJOR FACILITATOR SUPERFAMILY (MFS) PROFILE DOMAIN-CONTAINING PROTEIN-RELATED"/>
    <property type="match status" value="1"/>
</dbReference>
<evidence type="ECO:0000256" key="6">
    <source>
        <dbReference type="ARBA" id="ARBA00023136"/>
    </source>
</evidence>
<comment type="subcellular location">
    <subcellularLocation>
        <location evidence="1">Membrane</location>
        <topology evidence="1">Multi-pass membrane protein</topology>
    </subcellularLocation>
</comment>
<evidence type="ECO:0000256" key="1">
    <source>
        <dbReference type="ARBA" id="ARBA00004141"/>
    </source>
</evidence>
<dbReference type="RefSeq" id="XP_008717697.1">
    <property type="nucleotide sequence ID" value="XM_008719475.1"/>
</dbReference>
<dbReference type="InterPro" id="IPR036259">
    <property type="entry name" value="MFS_trans_sf"/>
</dbReference>
<evidence type="ECO:0000256" key="4">
    <source>
        <dbReference type="ARBA" id="ARBA00022692"/>
    </source>
</evidence>
<dbReference type="GeneID" id="19972473"/>
<feature type="region of interest" description="Disordered" evidence="8">
    <location>
        <begin position="503"/>
        <end position="528"/>
    </location>
</feature>
<evidence type="ECO:0000256" key="3">
    <source>
        <dbReference type="ARBA" id="ARBA00022448"/>
    </source>
</evidence>
<dbReference type="SUPFAM" id="SSF103473">
    <property type="entry name" value="MFS general substrate transporter"/>
    <property type="match status" value="1"/>
</dbReference>
<feature type="domain" description="Major facilitator superfamily (MFS) profile" evidence="10">
    <location>
        <begin position="17"/>
        <end position="459"/>
    </location>
</feature>
<dbReference type="InterPro" id="IPR005828">
    <property type="entry name" value="MFS_sugar_transport-like"/>
</dbReference>
<sequence>MGRRYLGGSGERLTIWISIAASTVLIFYGYDQGVFGNVLVNEDFLRTVGYPSTTAQGTLTSIYNIGCFVGALSTLYTGDKLGRPRTLMLGSTTIALGAIVQAACMNVGMQYAGRIIAGLGTGMNTATAGVWQSETSKMRSRGKLIIIQMANCITGFALSNWLTLGFSFVKNSSSWRFPLAFQMFFSLLICLMCPFLPDSPRLLIRKGKYDDALEVLAALQGHGATVNSPEVRTQFAIIKEVLDKEYAVSYSWWQIISGKGPAGVLRRMILGAWMQASNQISGINVTSYYMTYVFINAIGFSELTARILAAAGSMDYLFFSFMAYFVIERFGRRKVMMTSATACSICWCVIAISLGLSETGRADSYKAGAVAVSFFFVFFASFAMGVLGVPWLYPTEVNALAFRAKGAAGAMSTNWIMNYMVAQITPPGIENLGYQFWIIWAVICAAFVPITYVFYPETANRSLEDIDRFFADNHNIFVFNNKVATQLRRPSIYEEADRQIAAQNEKIGDAEQKGAETTLVEEDTRQRP</sequence>
<dbReference type="PROSITE" id="PS50850">
    <property type="entry name" value="MFS"/>
    <property type="match status" value="1"/>
</dbReference>
<keyword evidence="5 9" id="KW-1133">Transmembrane helix</keyword>
<dbReference type="GO" id="GO:0005351">
    <property type="term" value="F:carbohydrate:proton symporter activity"/>
    <property type="evidence" value="ECO:0007669"/>
    <property type="project" value="TreeGrafter"/>
</dbReference>
<dbReference type="InterPro" id="IPR003663">
    <property type="entry name" value="Sugar/inositol_transpt"/>
</dbReference>
<dbReference type="InParanoid" id="W2RYU4"/>
<evidence type="ECO:0000256" key="8">
    <source>
        <dbReference type="SAM" id="MobiDB-lite"/>
    </source>
</evidence>
<evidence type="ECO:0000259" key="10">
    <source>
        <dbReference type="PROSITE" id="PS50850"/>
    </source>
</evidence>
<dbReference type="eggNOG" id="KOG0254">
    <property type="taxonomic scope" value="Eukaryota"/>
</dbReference>
<evidence type="ECO:0000256" key="5">
    <source>
        <dbReference type="ARBA" id="ARBA00022989"/>
    </source>
</evidence>
<keyword evidence="3 7" id="KW-0813">Transport</keyword>
<evidence type="ECO:0000256" key="2">
    <source>
        <dbReference type="ARBA" id="ARBA00010992"/>
    </source>
</evidence>
<keyword evidence="12" id="KW-1185">Reference proteome</keyword>
<feature type="transmembrane region" description="Helical" evidence="9">
    <location>
        <begin position="115"/>
        <end position="132"/>
    </location>
</feature>
<organism evidence="11 12">
    <name type="scientific">Cyphellophora europaea (strain CBS 101466)</name>
    <name type="common">Phialophora europaea</name>
    <dbReference type="NCBI Taxonomy" id="1220924"/>
    <lineage>
        <taxon>Eukaryota</taxon>
        <taxon>Fungi</taxon>
        <taxon>Dikarya</taxon>
        <taxon>Ascomycota</taxon>
        <taxon>Pezizomycotina</taxon>
        <taxon>Eurotiomycetes</taxon>
        <taxon>Chaetothyriomycetidae</taxon>
        <taxon>Chaetothyriales</taxon>
        <taxon>Cyphellophoraceae</taxon>
        <taxon>Cyphellophora</taxon>
    </lineage>
</organism>
<feature type="transmembrane region" description="Helical" evidence="9">
    <location>
        <begin position="50"/>
        <end position="75"/>
    </location>
</feature>
<dbReference type="InterPro" id="IPR020846">
    <property type="entry name" value="MFS_dom"/>
</dbReference>
<dbReference type="InterPro" id="IPR050360">
    <property type="entry name" value="MFS_Sugar_Transporters"/>
</dbReference>
<dbReference type="Gene3D" id="1.20.1250.20">
    <property type="entry name" value="MFS general substrate transporter like domains"/>
    <property type="match status" value="1"/>
</dbReference>
<feature type="transmembrane region" description="Helical" evidence="9">
    <location>
        <begin position="175"/>
        <end position="196"/>
    </location>
</feature>
<feature type="transmembrane region" description="Helical" evidence="9">
    <location>
        <begin position="87"/>
        <end position="109"/>
    </location>
</feature>
<feature type="transmembrane region" description="Helical" evidence="9">
    <location>
        <begin position="307"/>
        <end position="327"/>
    </location>
</feature>
<evidence type="ECO:0000256" key="7">
    <source>
        <dbReference type="RuleBase" id="RU003346"/>
    </source>
</evidence>
<reference evidence="11 12" key="1">
    <citation type="submission" date="2013-03" db="EMBL/GenBank/DDBJ databases">
        <title>The Genome Sequence of Phialophora europaea CBS 101466.</title>
        <authorList>
            <consortium name="The Broad Institute Genomics Platform"/>
            <person name="Cuomo C."/>
            <person name="de Hoog S."/>
            <person name="Gorbushina A."/>
            <person name="Walker B."/>
            <person name="Young S.K."/>
            <person name="Zeng Q."/>
            <person name="Gargeya S."/>
            <person name="Fitzgerald M."/>
            <person name="Haas B."/>
            <person name="Abouelleil A."/>
            <person name="Allen A.W."/>
            <person name="Alvarado L."/>
            <person name="Arachchi H.M."/>
            <person name="Berlin A.M."/>
            <person name="Chapman S.B."/>
            <person name="Gainer-Dewar J."/>
            <person name="Goldberg J."/>
            <person name="Griggs A."/>
            <person name="Gujja S."/>
            <person name="Hansen M."/>
            <person name="Howarth C."/>
            <person name="Imamovic A."/>
            <person name="Ireland A."/>
            <person name="Larimer J."/>
            <person name="McCowan C."/>
            <person name="Murphy C."/>
            <person name="Pearson M."/>
            <person name="Poon T.W."/>
            <person name="Priest M."/>
            <person name="Roberts A."/>
            <person name="Saif S."/>
            <person name="Shea T."/>
            <person name="Sisk P."/>
            <person name="Sykes S."/>
            <person name="Wortman J."/>
            <person name="Nusbaum C."/>
            <person name="Birren B."/>
        </authorList>
    </citation>
    <scope>NUCLEOTIDE SEQUENCE [LARGE SCALE GENOMIC DNA]</scope>
    <source>
        <strain evidence="11 12">CBS 101466</strain>
    </source>
</reference>
<feature type="transmembrane region" description="Helical" evidence="9">
    <location>
        <begin position="369"/>
        <end position="393"/>
    </location>
</feature>
<keyword evidence="4 9" id="KW-0812">Transmembrane</keyword>
<feature type="transmembrane region" description="Helical" evidence="9">
    <location>
        <begin position="12"/>
        <end position="30"/>
    </location>
</feature>
<dbReference type="Proteomes" id="UP000030752">
    <property type="component" value="Unassembled WGS sequence"/>
</dbReference>
<dbReference type="PANTHER" id="PTHR48022">
    <property type="entry name" value="PLASTIDIC GLUCOSE TRANSPORTER 4"/>
    <property type="match status" value="1"/>
</dbReference>
<name>W2RYU4_CYPE1</name>
<feature type="transmembrane region" description="Helical" evidence="9">
    <location>
        <begin position="339"/>
        <end position="357"/>
    </location>
</feature>
<dbReference type="GO" id="GO:0016020">
    <property type="term" value="C:membrane"/>
    <property type="evidence" value="ECO:0007669"/>
    <property type="project" value="UniProtKB-SubCell"/>
</dbReference>
<comment type="similarity">
    <text evidence="2 7">Belongs to the major facilitator superfamily. Sugar transporter (TC 2.A.1.1) family.</text>
</comment>
<gene>
    <name evidence="11" type="ORF">HMPREF1541_05134</name>
</gene>
<dbReference type="Pfam" id="PF00083">
    <property type="entry name" value="Sugar_tr"/>
    <property type="match status" value="1"/>
</dbReference>
<protein>
    <recommendedName>
        <fullName evidence="10">Major facilitator superfamily (MFS) profile domain-containing protein</fullName>
    </recommendedName>
</protein>
<keyword evidence="6 9" id="KW-0472">Membrane</keyword>